<keyword evidence="4" id="KW-0472">Membrane</keyword>
<dbReference type="SUPFAM" id="SSF48452">
    <property type="entry name" value="TPR-like"/>
    <property type="match status" value="1"/>
</dbReference>
<dbReference type="InterPro" id="IPR055217">
    <property type="entry name" value="TPR_EMC2"/>
</dbReference>
<dbReference type="STRING" id="669874.A0A1E4TUI3"/>
<evidence type="ECO:0000259" key="5">
    <source>
        <dbReference type="Pfam" id="PF22890"/>
    </source>
</evidence>
<dbReference type="SMART" id="SM00028">
    <property type="entry name" value="TPR"/>
    <property type="match status" value="1"/>
</dbReference>
<reference evidence="7" key="1">
    <citation type="submission" date="2016-05" db="EMBL/GenBank/DDBJ databases">
        <title>Comparative genomics of biotechnologically important yeasts.</title>
        <authorList>
            <consortium name="DOE Joint Genome Institute"/>
            <person name="Riley R."/>
            <person name="Haridas S."/>
            <person name="Wolfe K.H."/>
            <person name="Lopes M.R."/>
            <person name="Hittinger C.T."/>
            <person name="Goker M."/>
            <person name="Salamov A."/>
            <person name="Wisecaver J."/>
            <person name="Long T.M."/>
            <person name="Aerts A.L."/>
            <person name="Barry K."/>
            <person name="Choi C."/>
            <person name="Clum A."/>
            <person name="Coughlan A.Y."/>
            <person name="Deshpande S."/>
            <person name="Douglass A.P."/>
            <person name="Hanson S.J."/>
            <person name="Klenk H.-P."/>
            <person name="Labutti K."/>
            <person name="Lapidus A."/>
            <person name="Lindquist E."/>
            <person name="Lipzen A."/>
            <person name="Meier-Kolthoff J.P."/>
            <person name="Ohm R.A."/>
            <person name="Otillar R.P."/>
            <person name="Pangilinan J."/>
            <person name="Peng Y."/>
            <person name="Rokas A."/>
            <person name="Rosa C.A."/>
            <person name="Scheuner C."/>
            <person name="Sibirny A.A."/>
            <person name="Slot J.C."/>
            <person name="Stielow J.B."/>
            <person name="Sun H."/>
            <person name="Kurtzman C.P."/>
            <person name="Blackwell M."/>
            <person name="Grigoriev I.V."/>
            <person name="Jeffries T.W."/>
        </authorList>
    </citation>
    <scope>NUCLEOTIDE SEQUENCE [LARGE SCALE GENOMIC DNA]</scope>
    <source>
        <strain evidence="7">NRRL Y-2460</strain>
    </source>
</reference>
<dbReference type="InterPro" id="IPR039856">
    <property type="entry name" value="EMC2-like"/>
</dbReference>
<dbReference type="EMBL" id="KV454014">
    <property type="protein sequence ID" value="ODV95387.1"/>
    <property type="molecule type" value="Genomic_DNA"/>
</dbReference>
<comment type="similarity">
    <text evidence="4">Belongs to the EMC2 family.</text>
</comment>
<dbReference type="InterPro" id="IPR011990">
    <property type="entry name" value="TPR-like_helical_dom_sf"/>
</dbReference>
<evidence type="ECO:0000313" key="6">
    <source>
        <dbReference type="EMBL" id="ODV95387.1"/>
    </source>
</evidence>
<protein>
    <recommendedName>
        <fullName evidence="4">ER membrane protein complex subunit 2</fullName>
    </recommendedName>
</protein>
<organism evidence="6 7">
    <name type="scientific">Pachysolen tannophilus NRRL Y-2460</name>
    <dbReference type="NCBI Taxonomy" id="669874"/>
    <lineage>
        <taxon>Eukaryota</taxon>
        <taxon>Fungi</taxon>
        <taxon>Dikarya</taxon>
        <taxon>Ascomycota</taxon>
        <taxon>Saccharomycotina</taxon>
        <taxon>Pichiomycetes</taxon>
        <taxon>Pachysolenaceae</taxon>
        <taxon>Pachysolen</taxon>
    </lineage>
</organism>
<dbReference type="PANTHER" id="PTHR12760">
    <property type="entry name" value="TETRATRICOPEPTIDE REPEAT PROTEIN"/>
    <property type="match status" value="1"/>
</dbReference>
<dbReference type="PROSITE" id="PS50005">
    <property type="entry name" value="TPR"/>
    <property type="match status" value="1"/>
</dbReference>
<keyword evidence="7" id="KW-1185">Reference proteome</keyword>
<evidence type="ECO:0000256" key="2">
    <source>
        <dbReference type="ARBA" id="ARBA00022803"/>
    </source>
</evidence>
<dbReference type="Proteomes" id="UP000094236">
    <property type="component" value="Unassembled WGS sequence"/>
</dbReference>
<proteinExistence type="inferred from homology"/>
<dbReference type="Gene3D" id="1.25.40.10">
    <property type="entry name" value="Tetratricopeptide repeat domain"/>
    <property type="match status" value="1"/>
</dbReference>
<feature type="domain" description="EMC2 TPR-like" evidence="5">
    <location>
        <begin position="144"/>
        <end position="201"/>
    </location>
</feature>
<dbReference type="Pfam" id="PF22890">
    <property type="entry name" value="TPR_EMC2"/>
    <property type="match status" value="1"/>
</dbReference>
<name>A0A1E4TUI3_PACTA</name>
<comment type="subunit">
    <text evidence="4">Component of the ER membrane protein complex (EMC).</text>
</comment>
<keyword evidence="2 3" id="KW-0802">TPR repeat</keyword>
<comment type="function">
    <text evidence="4">Part of the endoplasmic reticulum membrane protein complex (EMC) that enables the energy-independent insertion into endoplasmic reticulum membranes of newly synthesized membrane proteins.</text>
</comment>
<feature type="repeat" description="TPR" evidence="3">
    <location>
        <begin position="168"/>
        <end position="201"/>
    </location>
</feature>
<dbReference type="OrthoDB" id="124397at2759"/>
<evidence type="ECO:0000256" key="4">
    <source>
        <dbReference type="RuleBase" id="RU367091"/>
    </source>
</evidence>
<dbReference type="AlphaFoldDB" id="A0A1E4TUI3"/>
<keyword evidence="1" id="KW-0677">Repeat</keyword>
<accession>A0A1E4TUI3</accession>
<comment type="subcellular location">
    <subcellularLocation>
        <location evidence="4">Endoplasmic reticulum membrane</location>
        <topology evidence="4">Peripheral membrane protein</topology>
        <orientation evidence="4">Cytoplasmic side</orientation>
    </subcellularLocation>
</comment>
<gene>
    <name evidence="6" type="ORF">PACTADRAFT_33955</name>
</gene>
<evidence type="ECO:0000256" key="3">
    <source>
        <dbReference type="PROSITE-ProRule" id="PRU00339"/>
    </source>
</evidence>
<dbReference type="GO" id="GO:0072546">
    <property type="term" value="C:EMC complex"/>
    <property type="evidence" value="ECO:0007669"/>
    <property type="project" value="UniProtKB-UniRule"/>
</dbReference>
<evidence type="ECO:0000256" key="1">
    <source>
        <dbReference type="ARBA" id="ARBA00022737"/>
    </source>
</evidence>
<sequence length="330" mass="38049">MSSAIKSRLLDLQKYGKFATLDPKDLFDVYKVTHKFIELNPSPNSSINEFEYYQIIELNFNLCIQTNHDIEAKAMLDILEDKFNIEASERLIVLKSVYIEATFNPQDALNFLNKSVNFFKNKTKDVDDLLLIKRRKFILESRLATKKERAAIYISKLLEYLEIKPLDAMTWSELANEYTKLNLYDKAVYCYQEVLLIEPFAYNIFSKIGELYLLSMLQLYASVSHSGSLSAHNSENLLVLKSLSLKHFLRSVELCETFVRGWAGILKLTSKKFDVNLKIIKKSSSTDVKQNDDLHALATKRLQKIVENDLSSSENIKIAEIVLKSYTHSD</sequence>
<dbReference type="InterPro" id="IPR019734">
    <property type="entry name" value="TPR_rpt"/>
</dbReference>
<evidence type="ECO:0000313" key="7">
    <source>
        <dbReference type="Proteomes" id="UP000094236"/>
    </source>
</evidence>
<keyword evidence="4" id="KW-0256">Endoplasmic reticulum</keyword>